<evidence type="ECO:0000313" key="1">
    <source>
        <dbReference type="EMBL" id="GBP70484.1"/>
    </source>
</evidence>
<dbReference type="Proteomes" id="UP000299102">
    <property type="component" value="Unassembled WGS sequence"/>
</dbReference>
<dbReference type="AlphaFoldDB" id="A0A4C1Y6D6"/>
<accession>A0A4C1Y6D6</accession>
<gene>
    <name evidence="1" type="ORF">EVAR_56151_1</name>
</gene>
<evidence type="ECO:0000313" key="2">
    <source>
        <dbReference type="Proteomes" id="UP000299102"/>
    </source>
</evidence>
<proteinExistence type="predicted"/>
<dbReference type="EMBL" id="BGZK01001076">
    <property type="protein sequence ID" value="GBP70484.1"/>
    <property type="molecule type" value="Genomic_DNA"/>
</dbReference>
<keyword evidence="2" id="KW-1185">Reference proteome</keyword>
<sequence length="130" mass="14662">MDELNGDTVHELTAVRLKTSDRDVTRSYVYNEHITSGCPAVGAHNRRTACHHYHRIYRGQLRPAGIRCYSSSIPSTSGTKRRHVLRSIFEAKLYIDVIDVVRRHVYAVKGVAAGGGGCNAWWFHIFDVAH</sequence>
<protein>
    <submittedName>
        <fullName evidence="1">Uncharacterized protein</fullName>
    </submittedName>
</protein>
<organism evidence="1 2">
    <name type="scientific">Eumeta variegata</name>
    <name type="common">Bagworm moth</name>
    <name type="synonym">Eumeta japonica</name>
    <dbReference type="NCBI Taxonomy" id="151549"/>
    <lineage>
        <taxon>Eukaryota</taxon>
        <taxon>Metazoa</taxon>
        <taxon>Ecdysozoa</taxon>
        <taxon>Arthropoda</taxon>
        <taxon>Hexapoda</taxon>
        <taxon>Insecta</taxon>
        <taxon>Pterygota</taxon>
        <taxon>Neoptera</taxon>
        <taxon>Endopterygota</taxon>
        <taxon>Lepidoptera</taxon>
        <taxon>Glossata</taxon>
        <taxon>Ditrysia</taxon>
        <taxon>Tineoidea</taxon>
        <taxon>Psychidae</taxon>
        <taxon>Oiketicinae</taxon>
        <taxon>Eumeta</taxon>
    </lineage>
</organism>
<name>A0A4C1Y6D6_EUMVA</name>
<comment type="caution">
    <text evidence="1">The sequence shown here is derived from an EMBL/GenBank/DDBJ whole genome shotgun (WGS) entry which is preliminary data.</text>
</comment>
<reference evidence="1 2" key="1">
    <citation type="journal article" date="2019" name="Commun. Biol.">
        <title>The bagworm genome reveals a unique fibroin gene that provides high tensile strength.</title>
        <authorList>
            <person name="Kono N."/>
            <person name="Nakamura H."/>
            <person name="Ohtoshi R."/>
            <person name="Tomita M."/>
            <person name="Numata K."/>
            <person name="Arakawa K."/>
        </authorList>
    </citation>
    <scope>NUCLEOTIDE SEQUENCE [LARGE SCALE GENOMIC DNA]</scope>
</reference>